<evidence type="ECO:0000313" key="2">
    <source>
        <dbReference type="EMBL" id="QDU71563.1"/>
    </source>
</evidence>
<keyword evidence="1 2" id="KW-0456">Lyase</keyword>
<dbReference type="KEGG" id="mcad:Pan265_14140"/>
<name>A0A518BX73_9BACT</name>
<sequence length="139" mass="15565">MTAEQIEAVNPHRGVMRMIDHVAYHSPGLDRMVAIREIRDDEFWGPGHIPGRPIFPGVLMIEAAAQVCSLLYLMRMEGVDFLGFVGADNFRFRGQVVPGDRLVILALEVEFRKRRSICDVQGLVGDTIVFEGRVTGMPL</sequence>
<dbReference type="AlphaFoldDB" id="A0A518BX73"/>
<protein>
    <submittedName>
        <fullName evidence="2">3-hydroxyacyl-[acyl-carrier-protein] dehydratase FabZ</fullName>
        <ecNumber evidence="2">4.2.1.59</ecNumber>
    </submittedName>
</protein>
<dbReference type="PANTHER" id="PTHR30272:SF1">
    <property type="entry name" value="3-HYDROXYACYL-[ACYL-CARRIER-PROTEIN] DEHYDRATASE"/>
    <property type="match status" value="1"/>
</dbReference>
<evidence type="ECO:0000313" key="3">
    <source>
        <dbReference type="Proteomes" id="UP000320386"/>
    </source>
</evidence>
<organism evidence="2 3">
    <name type="scientific">Mucisphaera calidilacus</name>
    <dbReference type="NCBI Taxonomy" id="2527982"/>
    <lineage>
        <taxon>Bacteria</taxon>
        <taxon>Pseudomonadati</taxon>
        <taxon>Planctomycetota</taxon>
        <taxon>Phycisphaerae</taxon>
        <taxon>Phycisphaerales</taxon>
        <taxon>Phycisphaeraceae</taxon>
        <taxon>Mucisphaera</taxon>
    </lineage>
</organism>
<dbReference type="PANTHER" id="PTHR30272">
    <property type="entry name" value="3-HYDROXYACYL-[ACYL-CARRIER-PROTEIN] DEHYDRATASE"/>
    <property type="match status" value="1"/>
</dbReference>
<dbReference type="Gene3D" id="3.10.129.10">
    <property type="entry name" value="Hotdog Thioesterase"/>
    <property type="match status" value="1"/>
</dbReference>
<dbReference type="InterPro" id="IPR029069">
    <property type="entry name" value="HotDog_dom_sf"/>
</dbReference>
<dbReference type="Pfam" id="PF07977">
    <property type="entry name" value="FabA"/>
    <property type="match status" value="1"/>
</dbReference>
<dbReference type="Proteomes" id="UP000320386">
    <property type="component" value="Chromosome"/>
</dbReference>
<evidence type="ECO:0000256" key="1">
    <source>
        <dbReference type="ARBA" id="ARBA00023239"/>
    </source>
</evidence>
<dbReference type="InterPro" id="IPR013114">
    <property type="entry name" value="FabA_FabZ"/>
</dbReference>
<dbReference type="GO" id="GO:0019171">
    <property type="term" value="F:(3R)-hydroxyacyl-[acyl-carrier-protein] dehydratase activity"/>
    <property type="evidence" value="ECO:0007669"/>
    <property type="project" value="UniProtKB-EC"/>
</dbReference>
<reference evidence="2 3" key="1">
    <citation type="submission" date="2019-02" db="EMBL/GenBank/DDBJ databases">
        <title>Deep-cultivation of Planctomycetes and their phenomic and genomic characterization uncovers novel biology.</title>
        <authorList>
            <person name="Wiegand S."/>
            <person name="Jogler M."/>
            <person name="Boedeker C."/>
            <person name="Pinto D."/>
            <person name="Vollmers J."/>
            <person name="Rivas-Marin E."/>
            <person name="Kohn T."/>
            <person name="Peeters S.H."/>
            <person name="Heuer A."/>
            <person name="Rast P."/>
            <person name="Oberbeckmann S."/>
            <person name="Bunk B."/>
            <person name="Jeske O."/>
            <person name="Meyerdierks A."/>
            <person name="Storesund J.E."/>
            <person name="Kallscheuer N."/>
            <person name="Luecker S."/>
            <person name="Lage O.M."/>
            <person name="Pohl T."/>
            <person name="Merkel B.J."/>
            <person name="Hornburger P."/>
            <person name="Mueller R.-W."/>
            <person name="Bruemmer F."/>
            <person name="Labrenz M."/>
            <person name="Spormann A.M."/>
            <person name="Op den Camp H."/>
            <person name="Overmann J."/>
            <person name="Amann R."/>
            <person name="Jetten M.S.M."/>
            <person name="Mascher T."/>
            <person name="Medema M.H."/>
            <person name="Devos D.P."/>
            <person name="Kaster A.-K."/>
            <person name="Ovreas L."/>
            <person name="Rohde M."/>
            <person name="Galperin M.Y."/>
            <person name="Jogler C."/>
        </authorList>
    </citation>
    <scope>NUCLEOTIDE SEQUENCE [LARGE SCALE GENOMIC DNA]</scope>
    <source>
        <strain evidence="2 3">Pan265</strain>
    </source>
</reference>
<accession>A0A518BX73</accession>
<dbReference type="SUPFAM" id="SSF54637">
    <property type="entry name" value="Thioesterase/thiol ester dehydrase-isomerase"/>
    <property type="match status" value="1"/>
</dbReference>
<keyword evidence="3" id="KW-1185">Reference proteome</keyword>
<dbReference type="CDD" id="cd01288">
    <property type="entry name" value="FabZ"/>
    <property type="match status" value="1"/>
</dbReference>
<proteinExistence type="predicted"/>
<dbReference type="EC" id="4.2.1.59" evidence="2"/>
<dbReference type="EMBL" id="CP036280">
    <property type="protein sequence ID" value="QDU71563.1"/>
    <property type="molecule type" value="Genomic_DNA"/>
</dbReference>
<gene>
    <name evidence="2" type="primary">fabZ_3</name>
    <name evidence="2" type="ORF">Pan265_14140</name>
</gene>